<dbReference type="EMBL" id="QWDD01000001">
    <property type="protein sequence ID" value="RNJ48783.1"/>
    <property type="molecule type" value="Genomic_DNA"/>
</dbReference>
<name>A0A3M9XKH5_9HYPH</name>
<gene>
    <name evidence="2" type="ORF">D1O30_03230</name>
</gene>
<protein>
    <submittedName>
        <fullName evidence="2">Uncharacterized protein</fullName>
    </submittedName>
</protein>
<evidence type="ECO:0000313" key="3">
    <source>
        <dbReference type="Proteomes" id="UP000268623"/>
    </source>
</evidence>
<comment type="caution">
    <text evidence="2">The sequence shown here is derived from an EMBL/GenBank/DDBJ whole genome shotgun (WGS) entry which is preliminary data.</text>
</comment>
<keyword evidence="3" id="KW-1185">Reference proteome</keyword>
<accession>A0A3M9XKH5</accession>
<proteinExistence type="predicted"/>
<sequence>MFQSGKVFERGGRGPDMQDQPSQLIFEPDVVAEFCIANDNLGVGADDTGEFGDVLTALRGGAWDGDWRGAHCLVSIASKAISARARAIGSATPWRASSHAMRRAVKSATTESATALSD</sequence>
<evidence type="ECO:0000256" key="1">
    <source>
        <dbReference type="SAM" id="MobiDB-lite"/>
    </source>
</evidence>
<dbReference type="AlphaFoldDB" id="A0A3M9XKH5"/>
<organism evidence="2 3">
    <name type="scientific">Methylocystis hirsuta</name>
    <dbReference type="NCBI Taxonomy" id="369798"/>
    <lineage>
        <taxon>Bacteria</taxon>
        <taxon>Pseudomonadati</taxon>
        <taxon>Pseudomonadota</taxon>
        <taxon>Alphaproteobacteria</taxon>
        <taxon>Hyphomicrobiales</taxon>
        <taxon>Methylocystaceae</taxon>
        <taxon>Methylocystis</taxon>
    </lineage>
</organism>
<evidence type="ECO:0000313" key="2">
    <source>
        <dbReference type="EMBL" id="RNJ48783.1"/>
    </source>
</evidence>
<feature type="region of interest" description="Disordered" evidence="1">
    <location>
        <begin position="1"/>
        <end position="21"/>
    </location>
</feature>
<reference evidence="2 3" key="1">
    <citation type="submission" date="2018-08" db="EMBL/GenBank/DDBJ databases">
        <title>Genome sequence of Methylocystis hirsuta CSC1, a methanotroph able to accumulate PHAs.</title>
        <authorList>
            <person name="Bordel S."/>
            <person name="Rodriguez E."/>
            <person name="Gancedo J."/>
            <person name="Munoz R."/>
        </authorList>
    </citation>
    <scope>NUCLEOTIDE SEQUENCE [LARGE SCALE GENOMIC DNA]</scope>
    <source>
        <strain evidence="2 3">CSC1</strain>
    </source>
</reference>
<dbReference type="Proteomes" id="UP000268623">
    <property type="component" value="Unassembled WGS sequence"/>
</dbReference>